<dbReference type="GO" id="GO:0060271">
    <property type="term" value="P:cilium assembly"/>
    <property type="evidence" value="ECO:0007669"/>
    <property type="project" value="TreeGrafter"/>
</dbReference>
<feature type="domain" description="BBS7 platform" evidence="2">
    <location>
        <begin position="3"/>
        <end position="95"/>
    </location>
</feature>
<name>A0A7R8W6Z2_9CRUS</name>
<dbReference type="InterPro" id="IPR056333">
    <property type="entry name" value="BBS7_pf_dom"/>
</dbReference>
<accession>A0A7R8W6Z2</accession>
<dbReference type="OrthoDB" id="414590at2759"/>
<proteinExistence type="predicted"/>
<dbReference type="Pfam" id="PF23349">
    <property type="entry name" value="BBS7_hp"/>
    <property type="match status" value="1"/>
</dbReference>
<dbReference type="Pfam" id="PF23361">
    <property type="entry name" value="BBS7_pf"/>
    <property type="match status" value="1"/>
</dbReference>
<dbReference type="GO" id="GO:0008104">
    <property type="term" value="P:intracellular protein localization"/>
    <property type="evidence" value="ECO:0007669"/>
    <property type="project" value="TreeGrafter"/>
</dbReference>
<evidence type="ECO:0000259" key="1">
    <source>
        <dbReference type="Pfam" id="PF23349"/>
    </source>
</evidence>
<dbReference type="PANTHER" id="PTHR16074:SF4">
    <property type="entry name" value="BARDET-BIEDL SYNDROME 7 PROTEIN"/>
    <property type="match status" value="1"/>
</dbReference>
<sequence length="215" mass="24760">MTLPYNILTLTGNFSYATMHSWVYSSLPEVPEKPPAEEPAVLHFISTFLDTMLECSYQKGKATFRSDNISTISILKDFLSKQATANKIQLIMAYDVCESSIPHVLQLLHPKLEKFLLISKQISMVEGLREIQLHEQNIDFLAPEFGEVLENADALKEEYQRQPCYLDRLFGMITDLYIDKFKFKGLNVKGRIPQLLEQLEHYDLMSLTQFFATNP</sequence>
<protein>
    <submittedName>
        <fullName evidence="3">Uncharacterized protein</fullName>
    </submittedName>
</protein>
<organism evidence="3">
    <name type="scientific">Cyprideis torosa</name>
    <dbReference type="NCBI Taxonomy" id="163714"/>
    <lineage>
        <taxon>Eukaryota</taxon>
        <taxon>Metazoa</taxon>
        <taxon>Ecdysozoa</taxon>
        <taxon>Arthropoda</taxon>
        <taxon>Crustacea</taxon>
        <taxon>Oligostraca</taxon>
        <taxon>Ostracoda</taxon>
        <taxon>Podocopa</taxon>
        <taxon>Podocopida</taxon>
        <taxon>Cytherocopina</taxon>
        <taxon>Cytheroidea</taxon>
        <taxon>Cytherideidae</taxon>
        <taxon>Cyprideis</taxon>
    </lineage>
</organism>
<dbReference type="GO" id="GO:0034464">
    <property type="term" value="C:BBSome"/>
    <property type="evidence" value="ECO:0007669"/>
    <property type="project" value="TreeGrafter"/>
</dbReference>
<dbReference type="GO" id="GO:0005930">
    <property type="term" value="C:axoneme"/>
    <property type="evidence" value="ECO:0007669"/>
    <property type="project" value="TreeGrafter"/>
</dbReference>
<gene>
    <name evidence="3" type="ORF">CTOB1V02_LOCUS3441</name>
</gene>
<dbReference type="GO" id="GO:0043005">
    <property type="term" value="C:neuron projection"/>
    <property type="evidence" value="ECO:0007669"/>
    <property type="project" value="TreeGrafter"/>
</dbReference>
<evidence type="ECO:0000259" key="2">
    <source>
        <dbReference type="Pfam" id="PF23361"/>
    </source>
</evidence>
<reference evidence="3" key="1">
    <citation type="submission" date="2020-11" db="EMBL/GenBank/DDBJ databases">
        <authorList>
            <person name="Tran Van P."/>
        </authorList>
    </citation>
    <scope>NUCLEOTIDE SEQUENCE</scope>
</reference>
<evidence type="ECO:0000313" key="3">
    <source>
        <dbReference type="EMBL" id="CAD7225501.1"/>
    </source>
</evidence>
<dbReference type="PANTHER" id="PTHR16074">
    <property type="entry name" value="BARDET-BIEDL SYNDROME 7 PROTEIN"/>
    <property type="match status" value="1"/>
</dbReference>
<dbReference type="EMBL" id="OB660588">
    <property type="protein sequence ID" value="CAD7225501.1"/>
    <property type="molecule type" value="Genomic_DNA"/>
</dbReference>
<dbReference type="GO" id="GO:0036064">
    <property type="term" value="C:ciliary basal body"/>
    <property type="evidence" value="ECO:0007669"/>
    <property type="project" value="TreeGrafter"/>
</dbReference>
<dbReference type="InterPro" id="IPR056335">
    <property type="entry name" value="BBS7_hairpin"/>
</dbReference>
<feature type="domain" description="BBS7 helical hairpin" evidence="1">
    <location>
        <begin position="98"/>
        <end position="211"/>
    </location>
</feature>
<dbReference type="GO" id="GO:0016020">
    <property type="term" value="C:membrane"/>
    <property type="evidence" value="ECO:0007669"/>
    <property type="project" value="TreeGrafter"/>
</dbReference>
<dbReference type="AlphaFoldDB" id="A0A7R8W6Z2"/>